<evidence type="ECO:0000313" key="1">
    <source>
        <dbReference type="EMBL" id="KAK2722269.1"/>
    </source>
</evidence>
<proteinExistence type="predicted"/>
<feature type="non-terminal residue" evidence="1">
    <location>
        <position position="1"/>
    </location>
</feature>
<evidence type="ECO:0000313" key="2">
    <source>
        <dbReference type="Proteomes" id="UP001187531"/>
    </source>
</evidence>
<dbReference type="EMBL" id="JAVRJZ010000005">
    <property type="protein sequence ID" value="KAK2722269.1"/>
    <property type="molecule type" value="Genomic_DNA"/>
</dbReference>
<sequence>AKLSGGRKRHNEHKEKSLESFFGLPNRLDMILQFTDELEVNIFLPVLDSLASWNAKCFEFEAYRKPTYSDR</sequence>
<dbReference type="Proteomes" id="UP001187531">
    <property type="component" value="Unassembled WGS sequence"/>
</dbReference>
<gene>
    <name evidence="1" type="ORF">QYM36_002708</name>
</gene>
<accession>A0AA88I6K9</accession>
<name>A0AA88I6K9_ARTSF</name>
<keyword evidence="2" id="KW-1185">Reference proteome</keyword>
<reference evidence="1" key="1">
    <citation type="submission" date="2023-07" db="EMBL/GenBank/DDBJ databases">
        <title>Chromosome-level genome assembly of Artemia franciscana.</title>
        <authorList>
            <person name="Jo E."/>
        </authorList>
    </citation>
    <scope>NUCLEOTIDE SEQUENCE</scope>
    <source>
        <tissue evidence="1">Whole body</tissue>
    </source>
</reference>
<protein>
    <submittedName>
        <fullName evidence="1">Uncharacterized protein</fullName>
    </submittedName>
</protein>
<comment type="caution">
    <text evidence="1">The sequence shown here is derived from an EMBL/GenBank/DDBJ whole genome shotgun (WGS) entry which is preliminary data.</text>
</comment>
<dbReference type="AlphaFoldDB" id="A0AA88I6K9"/>
<organism evidence="1 2">
    <name type="scientific">Artemia franciscana</name>
    <name type="common">Brine shrimp</name>
    <name type="synonym">Artemia sanfranciscana</name>
    <dbReference type="NCBI Taxonomy" id="6661"/>
    <lineage>
        <taxon>Eukaryota</taxon>
        <taxon>Metazoa</taxon>
        <taxon>Ecdysozoa</taxon>
        <taxon>Arthropoda</taxon>
        <taxon>Crustacea</taxon>
        <taxon>Branchiopoda</taxon>
        <taxon>Anostraca</taxon>
        <taxon>Artemiidae</taxon>
        <taxon>Artemia</taxon>
    </lineage>
</organism>